<keyword evidence="11" id="KW-1185">Reference proteome</keyword>
<evidence type="ECO:0000256" key="3">
    <source>
        <dbReference type="ARBA" id="ARBA00022723"/>
    </source>
</evidence>
<comment type="similarity">
    <text evidence="1">In the N-terminal section; belongs to the MIP18 family.</text>
</comment>
<dbReference type="GO" id="GO:0016887">
    <property type="term" value="F:ATP hydrolysis activity"/>
    <property type="evidence" value="ECO:0007669"/>
    <property type="project" value="UniProtKB-UniRule"/>
</dbReference>
<dbReference type="AlphaFoldDB" id="A0A2V3ZSS6"/>
<dbReference type="PANTHER" id="PTHR42961">
    <property type="entry name" value="IRON-SULFUR PROTEIN NUBPL"/>
    <property type="match status" value="1"/>
</dbReference>
<comment type="similarity">
    <text evidence="8">Belongs to the Mrp/NBP35 ATP-binding proteins family.</text>
</comment>
<dbReference type="EMBL" id="QFLI01000009">
    <property type="protein sequence ID" value="PXX97798.1"/>
    <property type="molecule type" value="Genomic_DNA"/>
</dbReference>
<keyword evidence="4 8" id="KW-0547">Nucleotide-binding</keyword>
<dbReference type="Proteomes" id="UP000248079">
    <property type="component" value="Unassembled WGS sequence"/>
</dbReference>
<dbReference type="GO" id="GO:0005524">
    <property type="term" value="F:ATP binding"/>
    <property type="evidence" value="ECO:0007669"/>
    <property type="project" value="UniProtKB-UniRule"/>
</dbReference>
<evidence type="ECO:0000256" key="8">
    <source>
        <dbReference type="HAMAP-Rule" id="MF_02040"/>
    </source>
</evidence>
<keyword evidence="6 8" id="KW-0408">Iron</keyword>
<evidence type="ECO:0000256" key="7">
    <source>
        <dbReference type="ARBA" id="ARBA00023014"/>
    </source>
</evidence>
<dbReference type="InterPro" id="IPR033756">
    <property type="entry name" value="YlxH/NBP35"/>
</dbReference>
<sequence length="365" mass="38962">MSYTQKQITDALKLVQYPGTDKDIMGLDMVRNIKIEGKKIGFDLVFQKSDDPNIVPLKKACVSAILKFVDREAEIKGNIKVKAMHVVEEPKVLPKVKNIIAVASGKGGVGKSTVSSNLAVALAKAGAKVGLIDADIYGPSVPLMFGAESARPNLVNVDGKDLIEPHEAYGVKMLSIGFFVDPAQATVWRGPMASNALKQMIEEGNWGELDYVLIDLPPGTSDIHLTLVQTVPVTGAIVVSTPQEVALADAVKGISMFEGPGVNVPVLGMVENMAWFTPAELPENKYYIFGKDGCKKLAEEKGIELLGQIPIVQSIREGGDSGKPAAVNEDSVVGMAFADLAAKLNAAVDARNQKSAPTERVKITR</sequence>
<protein>
    <recommendedName>
        <fullName evidence="8">Iron-sulfur cluster carrier protein</fullName>
    </recommendedName>
</protein>
<keyword evidence="8" id="KW-0378">Hydrolase</keyword>
<evidence type="ECO:0000256" key="1">
    <source>
        <dbReference type="ARBA" id="ARBA00007352"/>
    </source>
</evidence>
<dbReference type="InterPro" id="IPR034904">
    <property type="entry name" value="FSCA_dom_sf"/>
</dbReference>
<dbReference type="InterPro" id="IPR044304">
    <property type="entry name" value="NUBPL-like"/>
</dbReference>
<dbReference type="RefSeq" id="WP_110362093.1">
    <property type="nucleotide sequence ID" value="NZ_QFLI01000009.1"/>
</dbReference>
<proteinExistence type="inferred from homology"/>
<evidence type="ECO:0000256" key="5">
    <source>
        <dbReference type="ARBA" id="ARBA00022840"/>
    </source>
</evidence>
<accession>A0A2V3ZSS6</accession>
<dbReference type="InterPro" id="IPR002744">
    <property type="entry name" value="MIP18-like"/>
</dbReference>
<dbReference type="SUPFAM" id="SSF117916">
    <property type="entry name" value="Fe-S cluster assembly (FSCA) domain-like"/>
    <property type="match status" value="1"/>
</dbReference>
<dbReference type="CDD" id="cd02037">
    <property type="entry name" value="Mrp_NBP35"/>
    <property type="match status" value="1"/>
</dbReference>
<dbReference type="GO" id="GO:0046872">
    <property type="term" value="F:metal ion binding"/>
    <property type="evidence" value="ECO:0007669"/>
    <property type="project" value="UniProtKB-KW"/>
</dbReference>
<evidence type="ECO:0000259" key="9">
    <source>
        <dbReference type="Pfam" id="PF01883"/>
    </source>
</evidence>
<dbReference type="Pfam" id="PF01883">
    <property type="entry name" value="FeS_assembly_P"/>
    <property type="match status" value="1"/>
</dbReference>
<keyword evidence="7 8" id="KW-0411">Iron-sulfur</keyword>
<keyword evidence="3 8" id="KW-0479">Metal-binding</keyword>
<dbReference type="FunFam" id="3.40.50.300:FF:001119">
    <property type="entry name" value="Iron-sulfur cluster carrier protein"/>
    <property type="match status" value="1"/>
</dbReference>
<comment type="function">
    <text evidence="8">Binds and transfers iron-sulfur (Fe-S) clusters to target apoproteins. Can hydrolyze ATP.</text>
</comment>
<feature type="binding site" evidence="8">
    <location>
        <begin position="105"/>
        <end position="112"/>
    </location>
    <ligand>
        <name>ATP</name>
        <dbReference type="ChEBI" id="CHEBI:30616"/>
    </ligand>
</feature>
<dbReference type="OrthoDB" id="9809679at2"/>
<dbReference type="GO" id="GO:0016226">
    <property type="term" value="P:iron-sulfur cluster assembly"/>
    <property type="evidence" value="ECO:0007669"/>
    <property type="project" value="InterPro"/>
</dbReference>
<name>A0A2V3ZSS6_9BACT</name>
<dbReference type="SUPFAM" id="SSF52540">
    <property type="entry name" value="P-loop containing nucleoside triphosphate hydrolases"/>
    <property type="match status" value="1"/>
</dbReference>
<dbReference type="InterPro" id="IPR027417">
    <property type="entry name" value="P-loop_NTPase"/>
</dbReference>
<feature type="domain" description="MIP18 family-like" evidence="9">
    <location>
        <begin position="6"/>
        <end position="67"/>
    </location>
</feature>
<reference evidence="10 11" key="1">
    <citation type="submission" date="2018-05" db="EMBL/GenBank/DDBJ databases">
        <title>Marinifilum breve JC075T sp. nov., a marine bacterium isolated from Yongle Blue Hole in the South China Sea.</title>
        <authorList>
            <person name="Fu T."/>
        </authorList>
    </citation>
    <scope>NUCLEOTIDE SEQUENCE [LARGE SCALE GENOMIC DNA]</scope>
    <source>
        <strain evidence="10 11">JC075</strain>
    </source>
</reference>
<comment type="subunit">
    <text evidence="8">Homodimer.</text>
</comment>
<dbReference type="GO" id="GO:0051539">
    <property type="term" value="F:4 iron, 4 sulfur cluster binding"/>
    <property type="evidence" value="ECO:0007669"/>
    <property type="project" value="TreeGrafter"/>
</dbReference>
<organism evidence="10 11">
    <name type="scientific">Marinifilum breve</name>
    <dbReference type="NCBI Taxonomy" id="2184082"/>
    <lineage>
        <taxon>Bacteria</taxon>
        <taxon>Pseudomonadati</taxon>
        <taxon>Bacteroidota</taxon>
        <taxon>Bacteroidia</taxon>
        <taxon>Marinilabiliales</taxon>
        <taxon>Marinifilaceae</taxon>
    </lineage>
</organism>
<evidence type="ECO:0000256" key="4">
    <source>
        <dbReference type="ARBA" id="ARBA00022741"/>
    </source>
</evidence>
<dbReference type="Gene3D" id="3.40.50.300">
    <property type="entry name" value="P-loop containing nucleotide triphosphate hydrolases"/>
    <property type="match status" value="1"/>
</dbReference>
<comment type="caution">
    <text evidence="10">The sequence shown here is derived from an EMBL/GenBank/DDBJ whole genome shotgun (WGS) entry which is preliminary data.</text>
</comment>
<dbReference type="GO" id="GO:0140663">
    <property type="term" value="F:ATP-dependent FeS chaperone activity"/>
    <property type="evidence" value="ECO:0007669"/>
    <property type="project" value="InterPro"/>
</dbReference>
<dbReference type="Pfam" id="PF10609">
    <property type="entry name" value="ParA"/>
    <property type="match status" value="1"/>
</dbReference>
<dbReference type="Gene3D" id="3.30.300.130">
    <property type="entry name" value="Fe-S cluster assembly (FSCA)"/>
    <property type="match status" value="1"/>
</dbReference>
<dbReference type="InterPro" id="IPR000808">
    <property type="entry name" value="Mrp-like_CS"/>
</dbReference>
<dbReference type="HAMAP" id="MF_02040">
    <property type="entry name" value="Mrp_NBP35"/>
    <property type="match status" value="1"/>
</dbReference>
<gene>
    <name evidence="10" type="ORF">DF185_17670</name>
</gene>
<comment type="similarity">
    <text evidence="2">In the C-terminal section; belongs to the Mrp/NBP35 ATP-binding proteins family.</text>
</comment>
<keyword evidence="5 8" id="KW-0067">ATP-binding</keyword>
<evidence type="ECO:0000256" key="2">
    <source>
        <dbReference type="ARBA" id="ARBA00008205"/>
    </source>
</evidence>
<evidence type="ECO:0000313" key="11">
    <source>
        <dbReference type="Proteomes" id="UP000248079"/>
    </source>
</evidence>
<dbReference type="InterPro" id="IPR019591">
    <property type="entry name" value="Mrp/NBP35_ATP-bd"/>
</dbReference>
<dbReference type="PANTHER" id="PTHR42961:SF2">
    <property type="entry name" value="IRON-SULFUR PROTEIN NUBPL"/>
    <property type="match status" value="1"/>
</dbReference>
<evidence type="ECO:0000256" key="6">
    <source>
        <dbReference type="ARBA" id="ARBA00023004"/>
    </source>
</evidence>
<evidence type="ECO:0000313" key="10">
    <source>
        <dbReference type="EMBL" id="PXX97798.1"/>
    </source>
</evidence>
<dbReference type="PROSITE" id="PS01215">
    <property type="entry name" value="MRP"/>
    <property type="match status" value="1"/>
</dbReference>